<dbReference type="AlphaFoldDB" id="A0A859QX78"/>
<feature type="region of interest" description="Disordered" evidence="1">
    <location>
        <begin position="364"/>
        <end position="383"/>
    </location>
</feature>
<evidence type="ECO:0000256" key="1">
    <source>
        <dbReference type="SAM" id="MobiDB-lite"/>
    </source>
</evidence>
<gene>
    <name evidence="2" type="ORF">FKV68_19500</name>
</gene>
<dbReference type="RefSeq" id="WP_180939353.1">
    <property type="nucleotide sequence ID" value="NZ_CP041238.1"/>
</dbReference>
<organism evidence="2 3">
    <name type="scientific">Sinorhizobium mexicanum</name>
    <dbReference type="NCBI Taxonomy" id="375549"/>
    <lineage>
        <taxon>Bacteria</taxon>
        <taxon>Pseudomonadati</taxon>
        <taxon>Pseudomonadota</taxon>
        <taxon>Alphaproteobacteria</taxon>
        <taxon>Hyphomicrobiales</taxon>
        <taxon>Rhizobiaceae</taxon>
        <taxon>Sinorhizobium/Ensifer group</taxon>
        <taxon>Sinorhizobium</taxon>
    </lineage>
</organism>
<dbReference type="Proteomes" id="UP000510721">
    <property type="component" value="Chromosome"/>
</dbReference>
<evidence type="ECO:0000313" key="3">
    <source>
        <dbReference type="Proteomes" id="UP000510721"/>
    </source>
</evidence>
<sequence>MSKAITGLLIGGALLASPVSPKAEEISYFEGEVWSVTQHLPESVGADLEEKPRCQFGTRTWPQKGLNFVYVLTSNDYIEPWLQVYSEGWELPVGNKTKVDLVTVGGTFGIELTASSVNYLTGSISSKVIGEQNSYALVVALSYMLDARRQGISMRVRFAGNEPEWFIPPMDQVETYQVRSAFDKCMSSLQSKAADYSRDGGRPEGKTSPFGQPDGSASVLPPTTSDEASAPASPAAQASTEWHFDTAAEDWGKTCFAETEVGGVKVGFMAAPGGDVDGFVAGLFSGQITTTWKVDNKAPHISDGVEDAYFGWHSFDEVSDALLADVAGGSELRIAKLGEKRFVVPLQGANQALSSFAECVGKPKPASNAAGPQNDPQLGNKRDRSCLLQVKGKKVIDGPCSWEPYGSSGPTLQMTANGFFALLMMEDADNAIGYWNETANSVHAHAELGRLTRSGDCWTNENVRMCPRR</sequence>
<dbReference type="EMBL" id="CP041238">
    <property type="protein sequence ID" value="QLL63471.1"/>
    <property type="molecule type" value="Genomic_DNA"/>
</dbReference>
<feature type="region of interest" description="Disordered" evidence="1">
    <location>
        <begin position="193"/>
        <end position="241"/>
    </location>
</feature>
<protein>
    <submittedName>
        <fullName evidence="2">Uncharacterized protein</fullName>
    </submittedName>
</protein>
<proteinExistence type="predicted"/>
<name>A0A859QX78_9HYPH</name>
<reference evidence="2 3" key="1">
    <citation type="submission" date="2019-06" db="EMBL/GenBank/DDBJ databases">
        <title>Complete genome sequence of Ensifer mexicanus ITTG R7 isolated from nodules of Acacia angustissima (Mill.) Kuntze.</title>
        <authorList>
            <person name="Rincon-Rosales R."/>
            <person name="Rogel M.A."/>
            <person name="Guerrero G."/>
            <person name="Rincon-Molina C.I."/>
            <person name="Lopez-Lopez A."/>
            <person name="Martinez-Romero E."/>
        </authorList>
    </citation>
    <scope>NUCLEOTIDE SEQUENCE [LARGE SCALE GENOMIC DNA]</scope>
    <source>
        <strain evidence="2 3">ITTG R7</strain>
    </source>
</reference>
<evidence type="ECO:0000313" key="2">
    <source>
        <dbReference type="EMBL" id="QLL63471.1"/>
    </source>
</evidence>
<keyword evidence="3" id="KW-1185">Reference proteome</keyword>
<dbReference type="KEGG" id="emx:FKV68_19500"/>
<feature type="compositionally biased region" description="Basic and acidic residues" evidence="1">
    <location>
        <begin position="195"/>
        <end position="205"/>
    </location>
</feature>
<accession>A0A859QX78</accession>
<feature type="compositionally biased region" description="Low complexity" evidence="1">
    <location>
        <begin position="221"/>
        <end position="240"/>
    </location>
</feature>